<dbReference type="PROSITE" id="PS50853">
    <property type="entry name" value="FN3"/>
    <property type="match status" value="1"/>
</dbReference>
<dbReference type="InterPro" id="IPR003961">
    <property type="entry name" value="FN3_dom"/>
</dbReference>
<dbReference type="Gene3D" id="2.60.120.200">
    <property type="match status" value="1"/>
</dbReference>
<feature type="domain" description="Fibronectin type-III" evidence="3">
    <location>
        <begin position="181"/>
        <end position="274"/>
    </location>
</feature>
<organism evidence="4 5">
    <name type="scientific">Flavobacterium lacus</name>
    <dbReference type="NCBI Taxonomy" id="1353778"/>
    <lineage>
        <taxon>Bacteria</taxon>
        <taxon>Pseudomonadati</taxon>
        <taxon>Bacteroidota</taxon>
        <taxon>Flavobacteriia</taxon>
        <taxon>Flavobacteriales</taxon>
        <taxon>Flavobacteriaceae</taxon>
        <taxon>Flavobacterium</taxon>
    </lineage>
</organism>
<sequence length="751" mass="79603">MKKITLFFLLFFGFVASAQFSENFDAATTAPPGWTVINGGGANGFIFGVGAPGSAFSAPNAAQINFNATAHDDYLVTPAITVTAGLNDRLTYYVKNQDPLFVESYEVKLSSTTPTADAFTVTVTPVAEAPNVWTQFTIDLTPYLGQTIYIGFHAVSADQFRLLFDDVVNDTPPALAPNCATLTTPANGAVDAPYLSLNLAWSAPAAGAPAASYDVYLDTNIDPTTLLGNQTALTRTVTDLLPETTYYWKVVAKNSAGDAVGCSVFSFTTMTIPGYCLNAPFGQWPTATFTTANCDGVTVNTVTTAGYAGEYSSVQVVSGTTYFFSSGTTDLITISTDGGVTAAAFGTTPLTWVSNYTGAIRFYSHLSELCEGEDVNRTRSFVCGILSEETPDYANLQFPSSATVSQGESTIVYAQIYHAGLTDVEPGLSGQAAGIQAWIGISPVGANTNPNTWSNWVLATHNAGQVSNNDEYQASIGDNLTPGTYYYASRFRLNDGQFVYGGINSNDEGNFWDGTTYLSGVLTVTPPPVPNNDECATPTTLTAGAVFTSNPLETTNFGATLSSQATPSCGAFNFDTVGKDVWYSVTVPASGNITIETKSNGGLTDTVMEVYSGDCGSLVMVECDDDDGDVNFSLIPLTGRTAGEVLIIRVWGYNGTSGNFAIAAYDASLGTNDFDSLNFSSYPNPVKDVLNVSYIQNITSVEVFNLLGQKVITKTLNSNEGQIDMNSLSNGTYLVKVATENATKTIKVIKQ</sequence>
<dbReference type="NCBIfam" id="TIGR04183">
    <property type="entry name" value="Por_Secre_tail"/>
    <property type="match status" value="1"/>
</dbReference>
<gene>
    <name evidence="4" type="ORF">B0I10_104201</name>
</gene>
<dbReference type="AlphaFoldDB" id="A0A328WRT9"/>
<dbReference type="EMBL" id="QLSV01000004">
    <property type="protein sequence ID" value="RAR49060.1"/>
    <property type="molecule type" value="Genomic_DNA"/>
</dbReference>
<reference evidence="4 5" key="1">
    <citation type="submission" date="2018-06" db="EMBL/GenBank/DDBJ databases">
        <title>Genomic Encyclopedia of Type Strains, Phase III (KMG-III): the genomes of soil and plant-associated and newly described type strains.</title>
        <authorList>
            <person name="Whitman W."/>
        </authorList>
    </citation>
    <scope>NUCLEOTIDE SEQUENCE [LARGE SCALE GENOMIC DNA]</scope>
    <source>
        <strain evidence="4 5">CGMCC 1.12504</strain>
    </source>
</reference>
<evidence type="ECO:0000313" key="4">
    <source>
        <dbReference type="EMBL" id="RAR49060.1"/>
    </source>
</evidence>
<dbReference type="Pfam" id="PF07675">
    <property type="entry name" value="Cleaved_Adhesin"/>
    <property type="match status" value="1"/>
</dbReference>
<dbReference type="SUPFAM" id="SSF49265">
    <property type="entry name" value="Fibronectin type III"/>
    <property type="match status" value="1"/>
</dbReference>
<keyword evidence="5" id="KW-1185">Reference proteome</keyword>
<feature type="chain" id="PRO_5016298342" evidence="2">
    <location>
        <begin position="19"/>
        <end position="751"/>
    </location>
</feature>
<dbReference type="Pfam" id="PF23759">
    <property type="entry name" value="GBD_T9SS_assoc"/>
    <property type="match status" value="1"/>
</dbReference>
<dbReference type="InterPro" id="IPR026444">
    <property type="entry name" value="Secre_tail"/>
</dbReference>
<accession>A0A328WRT9</accession>
<dbReference type="Gene3D" id="2.60.40.10">
    <property type="entry name" value="Immunoglobulins"/>
    <property type="match status" value="1"/>
</dbReference>
<protein>
    <submittedName>
        <fullName evidence="4">Putative secreted protein (Por secretion system target)</fullName>
    </submittedName>
</protein>
<dbReference type="InterPro" id="IPR036116">
    <property type="entry name" value="FN3_sf"/>
</dbReference>
<evidence type="ECO:0000259" key="3">
    <source>
        <dbReference type="PROSITE" id="PS50853"/>
    </source>
</evidence>
<dbReference type="Proteomes" id="UP000249518">
    <property type="component" value="Unassembled WGS sequence"/>
</dbReference>
<evidence type="ECO:0000256" key="2">
    <source>
        <dbReference type="SAM" id="SignalP"/>
    </source>
</evidence>
<evidence type="ECO:0000256" key="1">
    <source>
        <dbReference type="ARBA" id="ARBA00022729"/>
    </source>
</evidence>
<dbReference type="RefSeq" id="WP_181456900.1">
    <property type="nucleotide sequence ID" value="NZ_QLSV01000004.1"/>
</dbReference>
<evidence type="ECO:0000313" key="5">
    <source>
        <dbReference type="Proteomes" id="UP000249518"/>
    </source>
</evidence>
<feature type="signal peptide" evidence="2">
    <location>
        <begin position="1"/>
        <end position="18"/>
    </location>
</feature>
<dbReference type="InterPro" id="IPR056600">
    <property type="entry name" value="GBD_T9SS_assoc"/>
</dbReference>
<dbReference type="InterPro" id="IPR013783">
    <property type="entry name" value="Ig-like_fold"/>
</dbReference>
<dbReference type="Pfam" id="PF18962">
    <property type="entry name" value="Por_Secre_tail"/>
    <property type="match status" value="1"/>
</dbReference>
<comment type="caution">
    <text evidence="4">The sequence shown here is derived from an EMBL/GenBank/DDBJ whole genome shotgun (WGS) entry which is preliminary data.</text>
</comment>
<keyword evidence="1 2" id="KW-0732">Signal</keyword>
<proteinExistence type="predicted"/>
<dbReference type="Gene3D" id="2.60.120.380">
    <property type="match status" value="1"/>
</dbReference>
<dbReference type="InterPro" id="IPR011628">
    <property type="entry name" value="Cleaved_adhesin"/>
</dbReference>
<name>A0A328WRT9_9FLAO</name>
<dbReference type="NCBIfam" id="NF038128">
    <property type="entry name" value="choice_anch_J"/>
    <property type="match status" value="1"/>
</dbReference>